<protein>
    <submittedName>
        <fullName evidence="2">Uncharacterized protein</fullName>
    </submittedName>
</protein>
<reference evidence="3" key="1">
    <citation type="journal article" date="2019" name="Int. J. Syst. Evol. Microbiol.">
        <title>The Global Catalogue of Microorganisms (GCM) 10K type strain sequencing project: providing services to taxonomists for standard genome sequencing and annotation.</title>
        <authorList>
            <consortium name="The Broad Institute Genomics Platform"/>
            <consortium name="The Broad Institute Genome Sequencing Center for Infectious Disease"/>
            <person name="Wu L."/>
            <person name="Ma J."/>
        </authorList>
    </citation>
    <scope>NUCLEOTIDE SEQUENCE [LARGE SCALE GENOMIC DNA]</scope>
    <source>
        <strain evidence="3">CECT 7806</strain>
    </source>
</reference>
<name>A0ABT8AV35_9HYPH</name>
<evidence type="ECO:0000313" key="2">
    <source>
        <dbReference type="EMBL" id="MDN3573818.1"/>
    </source>
</evidence>
<dbReference type="RefSeq" id="WP_238291201.1">
    <property type="nucleotide sequence ID" value="NZ_BPQS01000034.1"/>
</dbReference>
<organism evidence="2 3">
    <name type="scientific">Methylobacterium longum</name>
    <dbReference type="NCBI Taxonomy" id="767694"/>
    <lineage>
        <taxon>Bacteria</taxon>
        <taxon>Pseudomonadati</taxon>
        <taxon>Pseudomonadota</taxon>
        <taxon>Alphaproteobacteria</taxon>
        <taxon>Hyphomicrobiales</taxon>
        <taxon>Methylobacteriaceae</taxon>
        <taxon>Methylobacterium</taxon>
    </lineage>
</organism>
<comment type="caution">
    <text evidence="2">The sequence shown here is derived from an EMBL/GenBank/DDBJ whole genome shotgun (WGS) entry which is preliminary data.</text>
</comment>
<dbReference type="Proteomes" id="UP001244297">
    <property type="component" value="Unassembled WGS sequence"/>
</dbReference>
<dbReference type="EMBL" id="JAUFPT010000083">
    <property type="protein sequence ID" value="MDN3573818.1"/>
    <property type="molecule type" value="Genomic_DNA"/>
</dbReference>
<accession>A0ABT8AV35</accession>
<proteinExistence type="predicted"/>
<sequence length="98" mass="10414">MLKIASLTTGLLAAGLFLTPLPASAAQIGVGAIPEATTTVETVQYGYGGYGRPHYGRRFYGGRGLGYGRHFHGGPRFGRGYGYGRGYGRGYGYGRRGF</sequence>
<keyword evidence="1" id="KW-0732">Signal</keyword>
<gene>
    <name evidence="2" type="ORF">QWZ18_24775</name>
</gene>
<evidence type="ECO:0000313" key="3">
    <source>
        <dbReference type="Proteomes" id="UP001244297"/>
    </source>
</evidence>
<evidence type="ECO:0000256" key="1">
    <source>
        <dbReference type="SAM" id="SignalP"/>
    </source>
</evidence>
<feature type="chain" id="PRO_5047138532" evidence="1">
    <location>
        <begin position="26"/>
        <end position="98"/>
    </location>
</feature>
<feature type="signal peptide" evidence="1">
    <location>
        <begin position="1"/>
        <end position="25"/>
    </location>
</feature>
<keyword evidence="3" id="KW-1185">Reference proteome</keyword>